<dbReference type="AlphaFoldDB" id="A0A934V1I9"/>
<accession>A0A934V1I9</accession>
<name>A0A934V1I9_9PROT</name>
<reference evidence="2" key="2">
    <citation type="journal article" date="2020" name="Microorganisms">
        <title>Osmotic Adaptation and Compatible Solute Biosynthesis of Phototrophic Bacteria as Revealed from Genome Analyses.</title>
        <authorList>
            <person name="Imhoff J.F."/>
            <person name="Rahn T."/>
            <person name="Kunzel S."/>
            <person name="Keller A."/>
            <person name="Neulinger S.C."/>
        </authorList>
    </citation>
    <scope>NUCLEOTIDE SEQUENCE</scope>
    <source>
        <strain evidence="2">DSM 9154</strain>
    </source>
</reference>
<gene>
    <name evidence="2" type="ORF">CKO21_13080</name>
</gene>
<dbReference type="Proteomes" id="UP000778970">
    <property type="component" value="Unassembled WGS sequence"/>
</dbReference>
<keyword evidence="3" id="KW-1185">Reference proteome</keyword>
<organism evidence="2 3">
    <name type="scientific">Rhodovibrio salinarum</name>
    <dbReference type="NCBI Taxonomy" id="1087"/>
    <lineage>
        <taxon>Bacteria</taxon>
        <taxon>Pseudomonadati</taxon>
        <taxon>Pseudomonadota</taxon>
        <taxon>Alphaproteobacteria</taxon>
        <taxon>Rhodospirillales</taxon>
        <taxon>Rhodovibrionaceae</taxon>
        <taxon>Rhodovibrio</taxon>
    </lineage>
</organism>
<keyword evidence="1" id="KW-1133">Transmembrane helix</keyword>
<sequence>MHFSGLHQLLSRRTLLWTAVLFGLCAVYLGVLVYEQHRAEQRLSRMRDSDPATYLDTIRGRESFAEFMRDVAEIRGYRTWRPRVPEFLAGRWALFRAEQRVGPEFVPAPCHPSVLFEDGGVHVYAGSERRYGARYRIQDGDVMVELDGKSALRVHVVGLERRIRNLSLELPEDGLRYAYRCG</sequence>
<proteinExistence type="predicted"/>
<comment type="caution">
    <text evidence="2">The sequence shown here is derived from an EMBL/GenBank/DDBJ whole genome shotgun (WGS) entry which is preliminary data.</text>
</comment>
<evidence type="ECO:0000256" key="1">
    <source>
        <dbReference type="SAM" id="Phobius"/>
    </source>
</evidence>
<keyword evidence="1" id="KW-0472">Membrane</keyword>
<evidence type="ECO:0000313" key="3">
    <source>
        <dbReference type="Proteomes" id="UP000778970"/>
    </source>
</evidence>
<feature type="transmembrane region" description="Helical" evidence="1">
    <location>
        <begin position="15"/>
        <end position="34"/>
    </location>
</feature>
<dbReference type="RefSeq" id="WP_027288695.1">
    <property type="nucleotide sequence ID" value="NZ_NRRE01000026.1"/>
</dbReference>
<evidence type="ECO:0000313" key="2">
    <source>
        <dbReference type="EMBL" id="MBK1698174.1"/>
    </source>
</evidence>
<dbReference type="EMBL" id="NRRE01000026">
    <property type="protein sequence ID" value="MBK1698174.1"/>
    <property type="molecule type" value="Genomic_DNA"/>
</dbReference>
<protein>
    <submittedName>
        <fullName evidence="2">Uncharacterized protein</fullName>
    </submittedName>
</protein>
<keyword evidence="1" id="KW-0812">Transmembrane</keyword>
<reference evidence="2" key="1">
    <citation type="submission" date="2017-08" db="EMBL/GenBank/DDBJ databases">
        <authorList>
            <person name="Imhoff J.F."/>
            <person name="Rahn T."/>
            <person name="Kuenzel S."/>
            <person name="Neulinger S.C."/>
        </authorList>
    </citation>
    <scope>NUCLEOTIDE SEQUENCE</scope>
    <source>
        <strain evidence="2">DSM 9154</strain>
    </source>
</reference>